<gene>
    <name evidence="4" type="primary">proC</name>
    <name evidence="9" type="ORF">GGD90_000740</name>
</gene>
<comment type="catalytic activity">
    <reaction evidence="4">
        <text>L-proline + NAD(+) = (S)-1-pyrroline-5-carboxylate + NADH + 2 H(+)</text>
        <dbReference type="Rhea" id="RHEA:14105"/>
        <dbReference type="ChEBI" id="CHEBI:15378"/>
        <dbReference type="ChEBI" id="CHEBI:17388"/>
        <dbReference type="ChEBI" id="CHEBI:57540"/>
        <dbReference type="ChEBI" id="CHEBI:57945"/>
        <dbReference type="ChEBI" id="CHEBI:60039"/>
        <dbReference type="EC" id="1.5.1.2"/>
    </reaction>
</comment>
<keyword evidence="4" id="KW-0963">Cytoplasm</keyword>
<keyword evidence="4" id="KW-0028">Amino-acid biosynthesis</keyword>
<evidence type="ECO:0000259" key="7">
    <source>
        <dbReference type="Pfam" id="PF03807"/>
    </source>
</evidence>
<dbReference type="GO" id="GO:0004735">
    <property type="term" value="F:pyrroline-5-carboxylate reductase activity"/>
    <property type="evidence" value="ECO:0007669"/>
    <property type="project" value="UniProtKB-UniRule"/>
</dbReference>
<dbReference type="SUPFAM" id="SSF51735">
    <property type="entry name" value="NAD(P)-binding Rossmann-fold domains"/>
    <property type="match status" value="1"/>
</dbReference>
<sequence>MKITFIGGGNMANALIGGLVNTGFAAADLCAVDISPESLARLERSFGVRTQGVADAAALACDVVVLAVKPQQARAVCLALAPLLERQLVVSIAAGLRIDDLSRWLGGHARLVRAMPNTPALIGAGITGLCAAPAVSADERDAAERVLRAVGETLWVADESQIDAVTAVSGSGPAYLFLLIEAMQQAASELGFSADDARRLSVGTALGAARLAAQSSEAASVLRERVTSKGGTTAAALAAMAEHGVKEGIVAGVLAADRRSRELGVELGADPVAVTPPAAGKP</sequence>
<dbReference type="InterPro" id="IPR028939">
    <property type="entry name" value="P5C_Rdtase_cat_N"/>
</dbReference>
<dbReference type="NCBIfam" id="TIGR00112">
    <property type="entry name" value="proC"/>
    <property type="match status" value="1"/>
</dbReference>
<dbReference type="Pfam" id="PF14748">
    <property type="entry name" value="P5CR_dimer"/>
    <property type="match status" value="1"/>
</dbReference>
<comment type="caution">
    <text evidence="9">The sequence shown here is derived from an EMBL/GenBank/DDBJ whole genome shotgun (WGS) entry which is preliminary data.</text>
</comment>
<dbReference type="UniPathway" id="UPA00098">
    <property type="reaction ID" value="UER00361"/>
</dbReference>
<evidence type="ECO:0000256" key="2">
    <source>
        <dbReference type="ARBA" id="ARBA00022857"/>
    </source>
</evidence>
<dbReference type="InterPro" id="IPR029036">
    <property type="entry name" value="P5CR_dimer"/>
</dbReference>
<keyword evidence="4" id="KW-0641">Proline biosynthesis</keyword>
<protein>
    <recommendedName>
        <fullName evidence="4 5">Pyrroline-5-carboxylate reductase</fullName>
        <shortName evidence="4">P5C reductase</shortName>
        <shortName evidence="4">P5CR</shortName>
        <ecNumber evidence="4 5">1.5.1.2</ecNumber>
    </recommendedName>
    <alternativeName>
        <fullName evidence="4">PCA reductase</fullName>
    </alternativeName>
</protein>
<feature type="binding site" evidence="6">
    <location>
        <begin position="6"/>
        <end position="11"/>
    </location>
    <ligand>
        <name>NADP(+)</name>
        <dbReference type="ChEBI" id="CHEBI:58349"/>
    </ligand>
</feature>
<comment type="function">
    <text evidence="4">Catalyzes the reduction of 1-pyrroline-5-carboxylate (PCA) to L-proline.</text>
</comment>
<dbReference type="RefSeq" id="WP_153115923.1">
    <property type="nucleotide sequence ID" value="NZ_JACIGE010000002.1"/>
</dbReference>
<dbReference type="Pfam" id="PF03807">
    <property type="entry name" value="F420_oxidored"/>
    <property type="match status" value="1"/>
</dbReference>
<evidence type="ECO:0000259" key="8">
    <source>
        <dbReference type="Pfam" id="PF14748"/>
    </source>
</evidence>
<proteinExistence type="inferred from homology"/>
<dbReference type="GO" id="GO:0005737">
    <property type="term" value="C:cytoplasm"/>
    <property type="evidence" value="ECO:0007669"/>
    <property type="project" value="UniProtKB-SubCell"/>
</dbReference>
<reference evidence="9 10" key="1">
    <citation type="submission" date="2020-08" db="EMBL/GenBank/DDBJ databases">
        <title>Genome sequencing of Purple Non-Sulfur Bacteria from various extreme environments.</title>
        <authorList>
            <person name="Mayer M."/>
        </authorList>
    </citation>
    <scope>NUCLEOTIDE SEQUENCE [LARGE SCALE GENOMIC DNA]</scope>
    <source>
        <strain evidence="9 10">2761</strain>
    </source>
</reference>
<evidence type="ECO:0000256" key="6">
    <source>
        <dbReference type="PIRSR" id="PIRSR000193-1"/>
    </source>
</evidence>
<feature type="domain" description="Pyrroline-5-carboxylate reductase dimerisation" evidence="8">
    <location>
        <begin position="159"/>
        <end position="263"/>
    </location>
</feature>
<dbReference type="PANTHER" id="PTHR11645">
    <property type="entry name" value="PYRROLINE-5-CARBOXYLATE REDUCTASE"/>
    <property type="match status" value="1"/>
</dbReference>
<comment type="subcellular location">
    <subcellularLocation>
        <location evidence="4">Cytoplasm</location>
    </subcellularLocation>
</comment>
<dbReference type="Gene3D" id="3.40.50.720">
    <property type="entry name" value="NAD(P)-binding Rossmann-like Domain"/>
    <property type="match status" value="1"/>
</dbReference>
<dbReference type="Proteomes" id="UP000587070">
    <property type="component" value="Unassembled WGS sequence"/>
</dbReference>
<dbReference type="Gene3D" id="1.10.3730.10">
    <property type="entry name" value="ProC C-terminal domain-like"/>
    <property type="match status" value="1"/>
</dbReference>
<organism evidence="9 10">
    <name type="scientific">Rhodocyclus tenuis</name>
    <name type="common">Rhodospirillum tenue</name>
    <dbReference type="NCBI Taxonomy" id="1066"/>
    <lineage>
        <taxon>Bacteria</taxon>
        <taxon>Pseudomonadati</taxon>
        <taxon>Pseudomonadota</taxon>
        <taxon>Betaproteobacteria</taxon>
        <taxon>Rhodocyclales</taxon>
        <taxon>Rhodocyclaceae</taxon>
        <taxon>Rhodocyclus</taxon>
    </lineage>
</organism>
<dbReference type="EMBL" id="JACIGE010000002">
    <property type="protein sequence ID" value="MBB4246383.1"/>
    <property type="molecule type" value="Genomic_DNA"/>
</dbReference>
<dbReference type="PANTHER" id="PTHR11645:SF0">
    <property type="entry name" value="PYRROLINE-5-CARBOXYLATE REDUCTASE 3"/>
    <property type="match status" value="1"/>
</dbReference>
<feature type="domain" description="Pyrroline-5-carboxylate reductase catalytic N-terminal" evidence="7">
    <location>
        <begin position="2"/>
        <end position="95"/>
    </location>
</feature>
<dbReference type="InterPro" id="IPR008927">
    <property type="entry name" value="6-PGluconate_DH-like_C_sf"/>
</dbReference>
<evidence type="ECO:0000256" key="5">
    <source>
        <dbReference type="NCBIfam" id="TIGR00112"/>
    </source>
</evidence>
<dbReference type="HAMAP" id="MF_01925">
    <property type="entry name" value="P5C_reductase"/>
    <property type="match status" value="1"/>
</dbReference>
<evidence type="ECO:0000256" key="1">
    <source>
        <dbReference type="ARBA" id="ARBA00005525"/>
    </source>
</evidence>
<comment type="catalytic activity">
    <reaction evidence="4">
        <text>L-proline + NADP(+) = (S)-1-pyrroline-5-carboxylate + NADPH + 2 H(+)</text>
        <dbReference type="Rhea" id="RHEA:14109"/>
        <dbReference type="ChEBI" id="CHEBI:15378"/>
        <dbReference type="ChEBI" id="CHEBI:17388"/>
        <dbReference type="ChEBI" id="CHEBI:57783"/>
        <dbReference type="ChEBI" id="CHEBI:58349"/>
        <dbReference type="ChEBI" id="CHEBI:60039"/>
        <dbReference type="EC" id="1.5.1.2"/>
    </reaction>
</comment>
<feature type="binding site" evidence="6">
    <location>
        <begin position="67"/>
        <end position="70"/>
    </location>
    <ligand>
        <name>NADP(+)</name>
        <dbReference type="ChEBI" id="CHEBI:58349"/>
    </ligand>
</feature>
<dbReference type="SUPFAM" id="SSF48179">
    <property type="entry name" value="6-phosphogluconate dehydrogenase C-terminal domain-like"/>
    <property type="match status" value="1"/>
</dbReference>
<dbReference type="PIRSF" id="PIRSF000193">
    <property type="entry name" value="Pyrrol-5-carb_rd"/>
    <property type="match status" value="1"/>
</dbReference>
<accession>A0A840G1T1</accession>
<name>A0A840G1T1_RHOTE</name>
<comment type="similarity">
    <text evidence="1 4">Belongs to the pyrroline-5-carboxylate reductase family.</text>
</comment>
<evidence type="ECO:0000313" key="9">
    <source>
        <dbReference type="EMBL" id="MBB4246383.1"/>
    </source>
</evidence>
<keyword evidence="10" id="KW-1185">Reference proteome</keyword>
<evidence type="ECO:0000313" key="10">
    <source>
        <dbReference type="Proteomes" id="UP000587070"/>
    </source>
</evidence>
<dbReference type="FunFam" id="1.10.3730.10:FF:000001">
    <property type="entry name" value="Pyrroline-5-carboxylate reductase"/>
    <property type="match status" value="1"/>
</dbReference>
<dbReference type="AlphaFoldDB" id="A0A840G1T1"/>
<keyword evidence="3 4" id="KW-0560">Oxidoreductase</keyword>
<keyword evidence="2 4" id="KW-0521">NADP</keyword>
<dbReference type="OrthoDB" id="9805754at2"/>
<comment type="pathway">
    <text evidence="4">Amino-acid biosynthesis; L-proline biosynthesis; L-proline from L-glutamate 5-semialdehyde: step 1/1.</text>
</comment>
<evidence type="ECO:0000256" key="3">
    <source>
        <dbReference type="ARBA" id="ARBA00023002"/>
    </source>
</evidence>
<evidence type="ECO:0000256" key="4">
    <source>
        <dbReference type="HAMAP-Rule" id="MF_01925"/>
    </source>
</evidence>
<dbReference type="GO" id="GO:0055129">
    <property type="term" value="P:L-proline biosynthetic process"/>
    <property type="evidence" value="ECO:0007669"/>
    <property type="project" value="UniProtKB-UniRule"/>
</dbReference>
<dbReference type="EC" id="1.5.1.2" evidence="4 5"/>
<dbReference type="InterPro" id="IPR036291">
    <property type="entry name" value="NAD(P)-bd_dom_sf"/>
</dbReference>
<dbReference type="InterPro" id="IPR000304">
    <property type="entry name" value="Pyrroline-COOH_reductase"/>
</dbReference>